<organism evidence="3 4">
    <name type="scientific">Protopolystoma xenopodis</name>
    <dbReference type="NCBI Taxonomy" id="117903"/>
    <lineage>
        <taxon>Eukaryota</taxon>
        <taxon>Metazoa</taxon>
        <taxon>Spiralia</taxon>
        <taxon>Lophotrochozoa</taxon>
        <taxon>Platyhelminthes</taxon>
        <taxon>Monogenea</taxon>
        <taxon>Polyopisthocotylea</taxon>
        <taxon>Polystomatidea</taxon>
        <taxon>Polystomatidae</taxon>
        <taxon>Protopolystoma</taxon>
    </lineage>
</organism>
<feature type="compositionally biased region" description="Polar residues" evidence="1">
    <location>
        <begin position="10"/>
        <end position="25"/>
    </location>
</feature>
<evidence type="ECO:0000313" key="3">
    <source>
        <dbReference type="EMBL" id="VEL41865.1"/>
    </source>
</evidence>
<feature type="transmembrane region" description="Helical" evidence="2">
    <location>
        <begin position="47"/>
        <end position="69"/>
    </location>
</feature>
<evidence type="ECO:0000313" key="4">
    <source>
        <dbReference type="Proteomes" id="UP000784294"/>
    </source>
</evidence>
<keyword evidence="4" id="KW-1185">Reference proteome</keyword>
<accession>A0A3S5CRC1</accession>
<reference evidence="3" key="1">
    <citation type="submission" date="2018-11" db="EMBL/GenBank/DDBJ databases">
        <authorList>
            <consortium name="Pathogen Informatics"/>
        </authorList>
    </citation>
    <scope>NUCLEOTIDE SEQUENCE</scope>
</reference>
<evidence type="ECO:0000256" key="2">
    <source>
        <dbReference type="SAM" id="Phobius"/>
    </source>
</evidence>
<evidence type="ECO:0000256" key="1">
    <source>
        <dbReference type="SAM" id="MobiDB-lite"/>
    </source>
</evidence>
<dbReference type="Proteomes" id="UP000784294">
    <property type="component" value="Unassembled WGS sequence"/>
</dbReference>
<keyword evidence="2" id="KW-0812">Transmembrane</keyword>
<dbReference type="EMBL" id="CAAALY010271402">
    <property type="protein sequence ID" value="VEL41865.1"/>
    <property type="molecule type" value="Genomic_DNA"/>
</dbReference>
<keyword evidence="2" id="KW-0472">Membrane</keyword>
<name>A0A3S5CRC1_9PLAT</name>
<comment type="caution">
    <text evidence="3">The sequence shown here is derived from an EMBL/GenBank/DDBJ whole genome shotgun (WGS) entry which is preliminary data.</text>
</comment>
<sequence length="76" mass="8398">MPEEEPVTESVKSTESVQTGKSSSPLQSIFCPVIRQQVRGLLPSTELGLFALGSRLLYPLLLLLPFLVLQKKQSGW</sequence>
<dbReference type="AlphaFoldDB" id="A0A3S5CRC1"/>
<keyword evidence="2" id="KW-1133">Transmembrane helix</keyword>
<protein>
    <submittedName>
        <fullName evidence="3">Uncharacterized protein</fullName>
    </submittedName>
</protein>
<proteinExistence type="predicted"/>
<feature type="region of interest" description="Disordered" evidence="1">
    <location>
        <begin position="1"/>
        <end position="25"/>
    </location>
</feature>
<gene>
    <name evidence="3" type="ORF">PXEA_LOCUS35305</name>
</gene>